<dbReference type="KEGG" id="aplc:110984166"/>
<evidence type="ECO:0000313" key="3">
    <source>
        <dbReference type="Proteomes" id="UP000694845"/>
    </source>
</evidence>
<keyword evidence="3" id="KW-1185">Reference proteome</keyword>
<proteinExistence type="inferred from homology"/>
<dbReference type="Pfam" id="PF00339">
    <property type="entry name" value="Arrestin_N"/>
    <property type="match status" value="1"/>
</dbReference>
<dbReference type="InterPro" id="IPR014752">
    <property type="entry name" value="Arrestin-like_C"/>
</dbReference>
<organism evidence="3 4">
    <name type="scientific">Acanthaster planci</name>
    <name type="common">Crown-of-thorns starfish</name>
    <dbReference type="NCBI Taxonomy" id="133434"/>
    <lineage>
        <taxon>Eukaryota</taxon>
        <taxon>Metazoa</taxon>
        <taxon>Echinodermata</taxon>
        <taxon>Eleutherozoa</taxon>
        <taxon>Asterozoa</taxon>
        <taxon>Asteroidea</taxon>
        <taxon>Valvatacea</taxon>
        <taxon>Valvatida</taxon>
        <taxon>Acanthasteridae</taxon>
        <taxon>Acanthaster</taxon>
    </lineage>
</organism>
<name>A0A8B7Z4M3_ACAPL</name>
<dbReference type="InterPro" id="IPR011021">
    <property type="entry name" value="Arrestin-like_N"/>
</dbReference>
<comment type="similarity">
    <text evidence="1">Belongs to the arrestin family.</text>
</comment>
<dbReference type="PANTHER" id="PTHR11188">
    <property type="entry name" value="ARRESTIN DOMAIN CONTAINING PROTEIN"/>
    <property type="match status" value="1"/>
</dbReference>
<reference evidence="4" key="1">
    <citation type="submission" date="2025-08" db="UniProtKB">
        <authorList>
            <consortium name="RefSeq"/>
        </authorList>
    </citation>
    <scope>IDENTIFICATION</scope>
</reference>
<evidence type="ECO:0000313" key="4">
    <source>
        <dbReference type="RefSeq" id="XP_022099735.1"/>
    </source>
</evidence>
<dbReference type="GeneID" id="110984166"/>
<dbReference type="InterPro" id="IPR050357">
    <property type="entry name" value="Arrestin_domain-protein"/>
</dbReference>
<dbReference type="Gene3D" id="2.60.40.640">
    <property type="match status" value="2"/>
</dbReference>
<protein>
    <submittedName>
        <fullName evidence="4">Arrestin domain-containing protein 1-like</fullName>
    </submittedName>
</protein>
<evidence type="ECO:0000256" key="1">
    <source>
        <dbReference type="ARBA" id="ARBA00005298"/>
    </source>
</evidence>
<feature type="domain" description="Arrestin C-terminal-like" evidence="2">
    <location>
        <begin position="181"/>
        <end position="312"/>
    </location>
</feature>
<dbReference type="OrthoDB" id="2333384at2759"/>
<dbReference type="AlphaFoldDB" id="A0A8B7Z4M3"/>
<dbReference type="InterPro" id="IPR014756">
    <property type="entry name" value="Ig_E-set"/>
</dbReference>
<dbReference type="PANTHER" id="PTHR11188:SF17">
    <property type="entry name" value="FI21816P1"/>
    <property type="match status" value="1"/>
</dbReference>
<sequence>MSKPSLCIFFDKVGAVYSRDDIISGKVKVKVGNQGLENIKGVWIQFTCTAWVKISSSYDNEDHEQRHQYLNSTLCVFGARKSESAKPGLTLSAGDHSFPFKFRLPNDKPLPAPFEGVHGYVRYRAKATLCINRVILNKEHSTERAFSMHGPTVDLNSMPRLNLKAPVSCRTDVRNLFGLGMTTGTDVTFCLPKRGYIPGENVIVTGHVNNASGKEQRNIEVALIQETTYRVKEFLVDATNVHNRRLSRSFGSVACPQGKVTPFRMKALHIPPSVPASGMPGCQMINVQYYVKCNTSGCIETLFRLTVGTVPLRDVAAPAVPPAVDAIPSAPQLDKANTGAHQIPCPPVVNGLASRFDDAPPTYEEAIGSRTTLTNGVKH</sequence>
<dbReference type="Pfam" id="PF02752">
    <property type="entry name" value="Arrestin_C"/>
    <property type="match status" value="1"/>
</dbReference>
<evidence type="ECO:0000259" key="2">
    <source>
        <dbReference type="SMART" id="SM01017"/>
    </source>
</evidence>
<accession>A0A8B7Z4M3</accession>
<dbReference type="InterPro" id="IPR011022">
    <property type="entry name" value="Arrestin_C-like"/>
</dbReference>
<dbReference type="OMA" id="WIRYRME"/>
<dbReference type="SMART" id="SM01017">
    <property type="entry name" value="Arrestin_C"/>
    <property type="match status" value="1"/>
</dbReference>
<dbReference type="Proteomes" id="UP000694845">
    <property type="component" value="Unplaced"/>
</dbReference>
<gene>
    <name evidence="4" type="primary">LOC110984166</name>
</gene>
<dbReference type="GO" id="GO:0015031">
    <property type="term" value="P:protein transport"/>
    <property type="evidence" value="ECO:0007669"/>
    <property type="project" value="TreeGrafter"/>
</dbReference>
<dbReference type="RefSeq" id="XP_022099735.1">
    <property type="nucleotide sequence ID" value="XM_022244043.1"/>
</dbReference>
<dbReference type="GO" id="GO:0005737">
    <property type="term" value="C:cytoplasm"/>
    <property type="evidence" value="ECO:0007669"/>
    <property type="project" value="TreeGrafter"/>
</dbReference>
<dbReference type="SUPFAM" id="SSF81296">
    <property type="entry name" value="E set domains"/>
    <property type="match status" value="2"/>
</dbReference>